<dbReference type="InterPro" id="IPR036582">
    <property type="entry name" value="Mao_N_sf"/>
</dbReference>
<name>A0A848RJL7_9FIRM</name>
<feature type="compositionally biased region" description="Basic and acidic residues" evidence="1">
    <location>
        <begin position="357"/>
        <end position="368"/>
    </location>
</feature>
<comment type="caution">
    <text evidence="4">The sequence shown here is derived from an EMBL/GenBank/DDBJ whole genome shotgun (WGS) entry which is preliminary data.</text>
</comment>
<feature type="compositionally biased region" description="Basic and acidic residues" evidence="1">
    <location>
        <begin position="449"/>
        <end position="460"/>
    </location>
</feature>
<feature type="non-terminal residue" evidence="4">
    <location>
        <position position="1"/>
    </location>
</feature>
<feature type="domain" description="Bacterial Ig" evidence="3">
    <location>
        <begin position="518"/>
        <end position="595"/>
    </location>
</feature>
<dbReference type="SUPFAM" id="SSF55383">
    <property type="entry name" value="Copper amine oxidase, domain N"/>
    <property type="match status" value="1"/>
</dbReference>
<gene>
    <name evidence="4" type="ORF">HKO22_09890</name>
</gene>
<dbReference type="Proteomes" id="UP000568273">
    <property type="component" value="Unassembled WGS sequence"/>
</dbReference>
<reference evidence="4" key="1">
    <citation type="submission" date="2020-04" db="EMBL/GenBank/DDBJ databases">
        <title>Peptoniphilus sp. nov. isolated from swine feces.</title>
        <authorList>
            <person name="Ryu S.W."/>
        </authorList>
    </citation>
    <scope>NUCLEOTIDE SEQUENCE [LARGE SCALE GENOMIC DNA]</scope>
    <source>
        <strain evidence="4">AGMB00490</strain>
    </source>
</reference>
<dbReference type="InterPro" id="IPR013783">
    <property type="entry name" value="Ig-like_fold"/>
</dbReference>
<feature type="domain" description="Copper amine oxidase-like N-terminal" evidence="2">
    <location>
        <begin position="661"/>
        <end position="752"/>
    </location>
</feature>
<proteinExistence type="predicted"/>
<keyword evidence="5" id="KW-1185">Reference proteome</keyword>
<evidence type="ECO:0000313" key="4">
    <source>
        <dbReference type="EMBL" id="NMW86031.1"/>
    </source>
</evidence>
<accession>A0A848RJL7</accession>
<dbReference type="Gene3D" id="3.30.457.10">
    <property type="entry name" value="Copper amine oxidase-like, N-terminal domain"/>
    <property type="match status" value="1"/>
</dbReference>
<organism evidence="4 5">
    <name type="scientific">Peptoniphilus faecalis</name>
    <dbReference type="NCBI Taxonomy" id="2731255"/>
    <lineage>
        <taxon>Bacteria</taxon>
        <taxon>Bacillati</taxon>
        <taxon>Bacillota</taxon>
        <taxon>Tissierellia</taxon>
        <taxon>Tissierellales</taxon>
        <taxon>Peptoniphilaceae</taxon>
        <taxon>Peptoniphilus</taxon>
    </lineage>
</organism>
<sequence length="779" mass="84102">TAVPAEKFPNAEAQDGYKTVTWTPAKETVVNEDQEFKASATKNTKAEEVTALGGLKPVDIAVWKGDAITWANGVAAKEEAKKDQIAALLAAATVTDKTDPARTSDAKGEFEGTLLVTFEDQSTLEVENQMLYVYESGDTKPTDKPVPSDAATVTFTRDEASIKDWGQVSPIIVKKGTAVPAEKFPNAEAQDGYKTVTWTPAKETVVNEDQEFKASATKQTIEETEDVIIPYLPTDPIPTKGSDDKPIPSDYITVTFKALPEGAGKVNVKDKSGETVLARVKPGTNLADYTTISYSANPGWTAPASWDPALKVVISNETFTATFTKNEKSTVPTVNPVGKDDENITGEGTKGSTITVVDDKGQPIEGKDGQPITTTVDDGGKWEIPVDKLPDDKKPTDVYVNQTEDGKDPSDPVKVPSKEQSAVPTVNPVGKDDENITGEGTKGSTITVVDDKGQPIEGKDGQPIATTVDDGGKWEIPVDKLPDDKKPTDVYVNQTEDGKDPSDPVKVEAKVDDNNSATPAINDVIEGDKVITGKGEPGADIVVTDDNGNIIGETKVNDDGTWSVIVPDGKEPKAGDVIRATQTEEGKTPTSATTVVKERYTPGEVDEPIIRGRDHKTPTYPVYTVVPGKTGQGSTVIDKLWYIFHIDEYDYQEVRNYKSTDHKMDVTPVIRNDRTMLPLRYVAEAIGADVNWDAKTRTATFTKDGLTAVIQIDSDEIVLSNGKTIKMDAKPLNINDRILVPVTNVANVFGLTNGNTLDGVDQDIEWDGEARTATIYIRR</sequence>
<dbReference type="AlphaFoldDB" id="A0A848RJL7"/>
<feature type="compositionally biased region" description="Basic and acidic residues" evidence="1">
    <location>
        <begin position="378"/>
        <end position="396"/>
    </location>
</feature>
<dbReference type="InterPro" id="IPR041498">
    <property type="entry name" value="Big_6"/>
</dbReference>
<feature type="compositionally biased region" description="Basic and acidic residues" evidence="1">
    <location>
        <begin position="470"/>
        <end position="488"/>
    </location>
</feature>
<dbReference type="Pfam" id="PF07833">
    <property type="entry name" value="Cu_amine_oxidN1"/>
    <property type="match status" value="1"/>
</dbReference>
<dbReference type="EMBL" id="JABDSR010000019">
    <property type="protein sequence ID" value="NMW86031.1"/>
    <property type="molecule type" value="Genomic_DNA"/>
</dbReference>
<dbReference type="Pfam" id="PF17936">
    <property type="entry name" value="Big_6"/>
    <property type="match status" value="1"/>
</dbReference>
<dbReference type="RefSeq" id="WP_235932855.1">
    <property type="nucleotide sequence ID" value="NZ_JABDSR010000019.1"/>
</dbReference>
<dbReference type="Gene3D" id="2.60.40.10">
    <property type="entry name" value="Immunoglobulins"/>
    <property type="match status" value="3"/>
</dbReference>
<evidence type="ECO:0000259" key="3">
    <source>
        <dbReference type="Pfam" id="PF17936"/>
    </source>
</evidence>
<dbReference type="InterPro" id="IPR012854">
    <property type="entry name" value="Cu_amine_oxidase-like_N"/>
</dbReference>
<protein>
    <submittedName>
        <fullName evidence="4">Uncharacterized protein</fullName>
    </submittedName>
</protein>
<evidence type="ECO:0000256" key="1">
    <source>
        <dbReference type="SAM" id="MobiDB-lite"/>
    </source>
</evidence>
<evidence type="ECO:0000313" key="5">
    <source>
        <dbReference type="Proteomes" id="UP000568273"/>
    </source>
</evidence>
<evidence type="ECO:0000259" key="2">
    <source>
        <dbReference type="Pfam" id="PF07833"/>
    </source>
</evidence>
<feature type="region of interest" description="Disordered" evidence="1">
    <location>
        <begin position="332"/>
        <end position="504"/>
    </location>
</feature>